<evidence type="ECO:0000256" key="1">
    <source>
        <dbReference type="SAM" id="SignalP"/>
    </source>
</evidence>
<name>A0A848QQD1_9SPHN</name>
<evidence type="ECO:0000313" key="2">
    <source>
        <dbReference type="EMBL" id="NMW32335.1"/>
    </source>
</evidence>
<accession>A0A848QQD1</accession>
<proteinExistence type="predicted"/>
<evidence type="ECO:0000313" key="3">
    <source>
        <dbReference type="Proteomes" id="UP000561181"/>
    </source>
</evidence>
<feature type="signal peptide" evidence="1">
    <location>
        <begin position="1"/>
        <end position="31"/>
    </location>
</feature>
<gene>
    <name evidence="2" type="ORF">HKD42_09710</name>
</gene>
<comment type="caution">
    <text evidence="2">The sequence shown here is derived from an EMBL/GenBank/DDBJ whole genome shotgun (WGS) entry which is preliminary data.</text>
</comment>
<keyword evidence="1" id="KW-0732">Signal</keyword>
<dbReference type="RefSeq" id="WP_170012864.1">
    <property type="nucleotide sequence ID" value="NZ_JABCRE010000003.1"/>
</dbReference>
<sequence>MTLSPSLSNKLFRTVGAASVALLYSTLTIGAAVTPTAAEARSSGPYYTVELAQPASESRMIVRGTVFRCEGTSCVAGKGTSRPVVMCQRLAREVGTITKFTSKGNELAADKLAKCNGK</sequence>
<dbReference type="NCBIfam" id="NF047636">
    <property type="entry name" value="CC_3452_fam"/>
    <property type="match status" value="1"/>
</dbReference>
<organism evidence="2 3">
    <name type="scientific">Pontixanthobacter rizhaonensis</name>
    <dbReference type="NCBI Taxonomy" id="2730337"/>
    <lineage>
        <taxon>Bacteria</taxon>
        <taxon>Pseudomonadati</taxon>
        <taxon>Pseudomonadota</taxon>
        <taxon>Alphaproteobacteria</taxon>
        <taxon>Sphingomonadales</taxon>
        <taxon>Erythrobacteraceae</taxon>
        <taxon>Pontixanthobacter</taxon>
    </lineage>
</organism>
<dbReference type="InterPro" id="IPR058067">
    <property type="entry name" value="CC_3452-like"/>
</dbReference>
<dbReference type="InterPro" id="IPR058513">
    <property type="entry name" value="DUF8200"/>
</dbReference>
<dbReference type="Proteomes" id="UP000561181">
    <property type="component" value="Unassembled WGS sequence"/>
</dbReference>
<dbReference type="Pfam" id="PF26624">
    <property type="entry name" value="DUF8200"/>
    <property type="match status" value="1"/>
</dbReference>
<reference evidence="2 3" key="1">
    <citation type="submission" date="2020-04" db="EMBL/GenBank/DDBJ databases">
        <authorList>
            <person name="Liu A."/>
        </authorList>
    </citation>
    <scope>NUCLEOTIDE SEQUENCE [LARGE SCALE GENOMIC DNA]</scope>
    <source>
        <strain evidence="2 3">RZ02</strain>
    </source>
</reference>
<dbReference type="EMBL" id="JABCRE010000003">
    <property type="protein sequence ID" value="NMW32335.1"/>
    <property type="molecule type" value="Genomic_DNA"/>
</dbReference>
<protein>
    <submittedName>
        <fullName evidence="2">Uncharacterized protein</fullName>
    </submittedName>
</protein>
<dbReference type="AlphaFoldDB" id="A0A848QQD1"/>
<feature type="chain" id="PRO_5032649264" evidence="1">
    <location>
        <begin position="32"/>
        <end position="118"/>
    </location>
</feature>
<keyword evidence="3" id="KW-1185">Reference proteome</keyword>